<dbReference type="AlphaFoldDB" id="A0AAW5PB69"/>
<reference evidence="2" key="1">
    <citation type="submission" date="2022-08" db="EMBL/GenBank/DDBJ databases">
        <title>Genomic Encyclopedia of Type Strains, Phase V (KMG-V): Genome sequencing to study the core and pangenomes of soil and plant-associated prokaryotes.</title>
        <authorList>
            <person name="Whitman W."/>
        </authorList>
    </citation>
    <scope>NUCLEOTIDE SEQUENCE</scope>
    <source>
        <strain evidence="2">SP3002</strain>
    </source>
</reference>
<protein>
    <recommendedName>
        <fullName evidence="4">DnaA N-terminal domain-containing protein</fullName>
    </recommendedName>
</protein>
<feature type="region of interest" description="Disordered" evidence="1">
    <location>
        <begin position="180"/>
        <end position="214"/>
    </location>
</feature>
<evidence type="ECO:0008006" key="4">
    <source>
        <dbReference type="Google" id="ProtNLM"/>
    </source>
</evidence>
<feature type="compositionally biased region" description="Low complexity" evidence="1">
    <location>
        <begin position="181"/>
        <end position="195"/>
    </location>
</feature>
<evidence type="ECO:0000256" key="1">
    <source>
        <dbReference type="SAM" id="MobiDB-lite"/>
    </source>
</evidence>
<gene>
    <name evidence="2" type="ORF">GGP99_003232</name>
</gene>
<dbReference type="EMBL" id="JANTZM010000021">
    <property type="protein sequence ID" value="MCS4159242.1"/>
    <property type="molecule type" value="Genomic_DNA"/>
</dbReference>
<evidence type="ECO:0000313" key="3">
    <source>
        <dbReference type="Proteomes" id="UP001155110"/>
    </source>
</evidence>
<accession>A0AAW5PB69</accession>
<evidence type="ECO:0000313" key="2">
    <source>
        <dbReference type="EMBL" id="MCS4159242.1"/>
    </source>
</evidence>
<name>A0AAW5PB69_9BACT</name>
<proteinExistence type="predicted"/>
<feature type="compositionally biased region" description="Polar residues" evidence="1">
    <location>
        <begin position="196"/>
        <end position="211"/>
    </location>
</feature>
<dbReference type="Proteomes" id="UP001155110">
    <property type="component" value="Unassembled WGS sequence"/>
</dbReference>
<organism evidence="2 3">
    <name type="scientific">Salinibacter ruber</name>
    <dbReference type="NCBI Taxonomy" id="146919"/>
    <lineage>
        <taxon>Bacteria</taxon>
        <taxon>Pseudomonadati</taxon>
        <taxon>Rhodothermota</taxon>
        <taxon>Rhodothermia</taxon>
        <taxon>Rhodothermales</taxon>
        <taxon>Salinibacteraceae</taxon>
        <taxon>Salinibacter</taxon>
    </lineage>
</organism>
<comment type="caution">
    <text evidence="2">The sequence shown here is derived from an EMBL/GenBank/DDBJ whole genome shotgun (WGS) entry which is preliminary data.</text>
</comment>
<sequence>MREYPTRNNNNKVPASRVFPADVLSSSHPAYALAHVHKKAGRIPRLNSDDAILTPTTYLSLASAIARLAGNEWTDLRSRRIYEKLPDDAETEIRSYSIQGKSGVDRVKLTNAIGRELDYYRGATTGDITGRSKTRWKVDRDLEDAFAQMSGTVTDLKSALEALSKSGDLSKLDRLFNNAQTRTTTPGPLTITTTPENSTEGHTTPDYSRSRNTAHGRCRNEPNILGSGAFFAGPPMGRFSAYRGGFRPDIHFIVGDTRRGIRDTRRGILGHESRDRRTIADVSKAKQEELLRREPRDRVPDKPVPTPIYEAIIEWRPALAKHAPLMAIQQLILTSAKRDDSASPKRTCAGMPASDKILCAAFGFKRQVAWNDELNAGIFLELYQSRIDSDIEWSDWDSREGRARVILNHNTPDAIMDSYLDFALSPREQPDRTFLISGKKANSRDALGPEKRKRERVVEENKPRVDLPSTTVMMKRYLNSLDTVNVFTHGQHGVFCDDAIEEMVSAAREIPSEERRIQELRKVYGIRSFPKPLYAGCDRSPRLRADAHNQLMNLKTSLRKSLYVKGKDRELDLSKSHLASYIPTVRARGIETPQLNKYLQANLEDNTGLLAEGDLWMELACACDTEVLSDTDALRAAVKRLYSVPYGMKWSQVLHMIAKEYDKNGGSYPETHDVFDGLRSHPLVRELLQTRETLREIINQEGGLWDASGRFIPLSAWNETKAEGDRWRGLMSYINASYETEIVGEAFRVAKKERERDARTRFKIWLCQGDGFTIRVSSKASTGRQIKRLQDAVAEKAEELGVPTKLTVDWPA</sequence>
<dbReference type="RefSeq" id="WP_251961609.1">
    <property type="nucleotide sequence ID" value="NZ_CALTSH010000031.1"/>
</dbReference>